<dbReference type="EMBL" id="JBAGNM010000055">
    <property type="protein sequence ID" value="MEW6955536.1"/>
    <property type="molecule type" value="Genomic_DNA"/>
</dbReference>
<keyword evidence="3 7" id="KW-0812">Transmembrane</keyword>
<feature type="transmembrane region" description="Helical" evidence="7">
    <location>
        <begin position="330"/>
        <end position="353"/>
    </location>
</feature>
<feature type="transmembrane region" description="Helical" evidence="7">
    <location>
        <begin position="48"/>
        <end position="76"/>
    </location>
</feature>
<dbReference type="Pfam" id="PF02687">
    <property type="entry name" value="FtsX"/>
    <property type="match status" value="1"/>
</dbReference>
<dbReference type="RefSeq" id="WP_367246502.1">
    <property type="nucleotide sequence ID" value="NZ_JBAGNM010000055.1"/>
</dbReference>
<protein>
    <submittedName>
        <fullName evidence="9">FtsX-like permease family protein</fullName>
    </submittedName>
</protein>
<comment type="caution">
    <text evidence="9">The sequence shown here is derived from an EMBL/GenBank/DDBJ whole genome shotgun (WGS) entry which is preliminary data.</text>
</comment>
<feature type="transmembrane region" description="Helical" evidence="7">
    <location>
        <begin position="373"/>
        <end position="391"/>
    </location>
</feature>
<evidence type="ECO:0000313" key="9">
    <source>
        <dbReference type="EMBL" id="MEW6955536.1"/>
    </source>
</evidence>
<evidence type="ECO:0000256" key="7">
    <source>
        <dbReference type="SAM" id="Phobius"/>
    </source>
</evidence>
<feature type="region of interest" description="Disordered" evidence="6">
    <location>
        <begin position="1"/>
        <end position="26"/>
    </location>
</feature>
<feature type="transmembrane region" description="Helical" evidence="7">
    <location>
        <begin position="458"/>
        <end position="480"/>
    </location>
</feature>
<evidence type="ECO:0000256" key="6">
    <source>
        <dbReference type="SAM" id="MobiDB-lite"/>
    </source>
</evidence>
<reference evidence="9 10" key="1">
    <citation type="submission" date="2024-01" db="EMBL/GenBank/DDBJ databases">
        <title>Genomic analysis and antimicrobial resistance profiles of Trueperella pyogenes isolated from domestic and wild animals.</title>
        <authorList>
            <person name="Magossi G."/>
            <person name="Gzyl K.E."/>
            <person name="Holman D.B."/>
            <person name="Amat S."/>
        </authorList>
    </citation>
    <scope>NUCLEOTIDE SEQUENCE [LARGE SCALE GENOMIC DNA]</scope>
    <source>
        <strain evidence="9 10">1494</strain>
    </source>
</reference>
<evidence type="ECO:0000259" key="8">
    <source>
        <dbReference type="Pfam" id="PF02687"/>
    </source>
</evidence>
<feature type="transmembrane region" description="Helical" evidence="7">
    <location>
        <begin position="103"/>
        <end position="130"/>
    </location>
</feature>
<keyword evidence="2" id="KW-1003">Cell membrane</keyword>
<gene>
    <name evidence="9" type="ORF">V3M73_10980</name>
</gene>
<feature type="domain" description="ABC3 transporter permease C-terminal" evidence="8">
    <location>
        <begin position="128"/>
        <end position="226"/>
    </location>
</feature>
<evidence type="ECO:0000256" key="3">
    <source>
        <dbReference type="ARBA" id="ARBA00022692"/>
    </source>
</evidence>
<feature type="transmembrane region" description="Helical" evidence="7">
    <location>
        <begin position="151"/>
        <end position="177"/>
    </location>
</feature>
<evidence type="ECO:0000256" key="5">
    <source>
        <dbReference type="ARBA" id="ARBA00023136"/>
    </source>
</evidence>
<accession>A0ABV3NE82</accession>
<feature type="transmembrane region" description="Helical" evidence="7">
    <location>
        <begin position="425"/>
        <end position="446"/>
    </location>
</feature>
<organism evidence="9 10">
    <name type="scientific">Trueperella pyogenes</name>
    <dbReference type="NCBI Taxonomy" id="1661"/>
    <lineage>
        <taxon>Bacteria</taxon>
        <taxon>Bacillati</taxon>
        <taxon>Actinomycetota</taxon>
        <taxon>Actinomycetes</taxon>
        <taxon>Actinomycetales</taxon>
        <taxon>Actinomycetaceae</taxon>
        <taxon>Trueperella</taxon>
    </lineage>
</organism>
<evidence type="ECO:0000256" key="2">
    <source>
        <dbReference type="ARBA" id="ARBA00022475"/>
    </source>
</evidence>
<dbReference type="InterPro" id="IPR003838">
    <property type="entry name" value="ABC3_permease_C"/>
</dbReference>
<name>A0ABV3NE82_9ACTO</name>
<proteinExistence type="predicted"/>
<keyword evidence="10" id="KW-1185">Reference proteome</keyword>
<keyword evidence="4 7" id="KW-1133">Transmembrane helix</keyword>
<keyword evidence="5 7" id="KW-0472">Membrane</keyword>
<feature type="transmembrane region" description="Helical" evidence="7">
    <location>
        <begin position="272"/>
        <end position="294"/>
    </location>
</feature>
<feature type="non-terminal residue" evidence="9">
    <location>
        <position position="1"/>
    </location>
</feature>
<sequence length="493" mass="52614">PRRPDPHRPPNGPGTGRADDGRGGEQMNTLQMAGHLAISRIRNARGHALLDTLAVVAFSVSSWLLLTTMGGVWMFYGRLGQLSARLEHLYGIPAHYTENMDRAYMALALLALGLLIIPLLSLGASAARLGTNGRARRLASLRLIGLSAGQVNLMTLVETLIQAFVGFGIGLALYFASLPAWSHVTFTKLNIGTDEMLLPWWGFFLSAVLIALITVGSTLVGLRRVAISPLGVSRRETPKALKYWRVLGLVVTLPVLISTMRRLDGTTAIGNVVISALVFMTFFLTVSIVGALFIQMSAKPAVRTANPAKLIGASRVLDDPRGAWRNISAVSLMALIASIVVFGISIAFNTGYADTDPDTTNLSLVLISDITKGVSIALGFSLILGATSTLIHQASDVFDRADESISLMKIGLPQSVLLKARFWQVIPPLLLMLAVTTGLGGLLGIASGNTPRAENLSLLVWVVALGIALTIAAVMATVPIQARILSHHSRKND</sequence>
<feature type="transmembrane region" description="Helical" evidence="7">
    <location>
        <begin position="243"/>
        <end position="260"/>
    </location>
</feature>
<dbReference type="Proteomes" id="UP001555100">
    <property type="component" value="Unassembled WGS sequence"/>
</dbReference>
<evidence type="ECO:0000313" key="10">
    <source>
        <dbReference type="Proteomes" id="UP001555100"/>
    </source>
</evidence>
<evidence type="ECO:0000256" key="4">
    <source>
        <dbReference type="ARBA" id="ARBA00022989"/>
    </source>
</evidence>
<evidence type="ECO:0000256" key="1">
    <source>
        <dbReference type="ARBA" id="ARBA00004651"/>
    </source>
</evidence>
<comment type="subcellular location">
    <subcellularLocation>
        <location evidence="1">Cell membrane</location>
        <topology evidence="1">Multi-pass membrane protein</topology>
    </subcellularLocation>
</comment>
<feature type="transmembrane region" description="Helical" evidence="7">
    <location>
        <begin position="197"/>
        <end position="222"/>
    </location>
</feature>